<dbReference type="Pfam" id="PF13431">
    <property type="entry name" value="TPR_17"/>
    <property type="match status" value="1"/>
</dbReference>
<dbReference type="RefSeq" id="XP_011301229.1">
    <property type="nucleotide sequence ID" value="XM_011302927.1"/>
</dbReference>
<reference evidence="7 8" key="2">
    <citation type="submission" date="2025-04" db="UniProtKB">
        <authorList>
            <consortium name="RefSeq"/>
        </authorList>
    </citation>
    <scope>IDENTIFICATION</scope>
    <source>
        <strain evidence="7 8">USDA-PBARC FA_bdor</strain>
        <tissue evidence="7 8">Whole organism</tissue>
    </source>
</reference>
<dbReference type="EMBL" id="GBYB01002027">
    <property type="protein sequence ID" value="JAG71794.1"/>
    <property type="molecule type" value="Transcribed_RNA"/>
</dbReference>
<feature type="repeat" description="TPR" evidence="3">
    <location>
        <begin position="545"/>
        <end position="578"/>
    </location>
</feature>
<dbReference type="PROSITE" id="PS50005">
    <property type="entry name" value="TPR"/>
    <property type="match status" value="5"/>
</dbReference>
<evidence type="ECO:0000313" key="8">
    <source>
        <dbReference type="RefSeq" id="XP_011301229.1"/>
    </source>
</evidence>
<dbReference type="RefSeq" id="XP_011301228.1">
    <property type="nucleotide sequence ID" value="XM_011302926.1"/>
</dbReference>
<feature type="repeat" description="TPR" evidence="3">
    <location>
        <begin position="579"/>
        <end position="612"/>
    </location>
</feature>
<evidence type="ECO:0000256" key="3">
    <source>
        <dbReference type="PROSITE-ProRule" id="PRU00339"/>
    </source>
</evidence>
<dbReference type="Pfam" id="PF13432">
    <property type="entry name" value="TPR_16"/>
    <property type="match status" value="1"/>
</dbReference>
<evidence type="ECO:0000256" key="2">
    <source>
        <dbReference type="ARBA" id="ARBA00022803"/>
    </source>
</evidence>
<proteinExistence type="predicted"/>
<dbReference type="InterPro" id="IPR039226">
    <property type="entry name" value="Ski3/TTC37"/>
</dbReference>
<sequence length="1303" mass="146454">MSKESKTALKEVKTLIKEGQHSEALKICQKLLRQDKTNYQALLGLARAMWGLDEYQSQVPLALKRAIELQPDNPLAHQGLVAYYEKQPERRETWSELLPTYCKLLQVDRTSPKLLAYISKVSHLVVALSDQALTTQSIAALCLLRAEGNEKKIVDESLATIFLKFPELSQDHPEAFLSSMASVTENESFPHHHECCKNYLKSLFAAKKFDCLLSVAAKMHHTYPRDLTPLEWICRVYTEQKIMVGLDFCRDLQIDFFYNDLLQMKENSYMAIFAKGMHLWQEGNLTEARDFLNHAVSLQCKQFYAWIALAEVNANLYCWEDAEGAILEASKYLKNQNEALQTKADMIFVEAVVKGGNKSKCPDAVEICRKLMKTGSSNRVTMLVARAEALLGISPSSTILEELERDPETRRDATILKAKILRDEGRLEEAADVLGSVLETAETWFMLGEINWALRNFSHALMALLKGVHVDPNHWQCLLYLGHYYRERTGDLEKARKCYQKALRINPNSIEAGARLSTAYRLLKNSEANMQMLQRVTTADGGGPKWAWLQLGLQQLDEGKIVQAIKSLRYVIRADPNDNHCWESLADAYWARGAHTSALKSYQRALELSPGSLYPMLQIANINLVLGRHLEAKKAFLEVLSQERRYIPALKGLAETYLGLARENSRAQLLGRSSENIQQAADCLTDAIVEKPSLSCLWKLLGDACYRAATFPQKYCTLNVAGGLVQNPTERRVTLKKTELLSLSSRCFCRALSLSKDSSFLWHDLACCYLTQLRLDSSVDLLSTAKKSLAAAQQAVKLNPSTWVHWNLLGVICMTEEIKNYALAQHCWVMAIDREPNNAIAWTNLGTLYLHLGDPFKANEAFSRAQRADPEYENSWIGQGLIAESVQRKEAMDLFRHATQLAYHPQAAVGYAHWVLTTLLDPNAKKDPLYNYTIENMHAIAMAIDAMTWCVERVPDSAFSRNALGLLLERQKLLRPAAEQFSKALKLSHDHKEHQDKIRVNYTRILVQLGEYEKAVEICQGIKTPSFKSHCQLALSLFKAARYEESYDAYGTALQQLADPGSDEAHVLCAMASMAYMFQGVDQVKTLLYQCIQIQPPIVAGLLASAALGLLHEDYNLTTLVLKELQAYNDHPEYRHHVAILTAYSCLSNDDVKGAVRIISKAVHRHPEDVGSWVGLVRILLETNYAHFGNCAQKTLFLGRKTSTVAVAQVACISSLGQLATNLGREGLRAVQKTVHSFPGSVESWANLVGALSSRCKEDNSTPNATWLAALILKIRRQLKSSSVMDEWFTNNYNKLSKTAAVH</sequence>
<dbReference type="Pfam" id="PF07719">
    <property type="entry name" value="TPR_2"/>
    <property type="match status" value="1"/>
</dbReference>
<dbReference type="KEGG" id="fas:105265451"/>
<dbReference type="SUPFAM" id="SSF48439">
    <property type="entry name" value="Protein prenylyltransferase"/>
    <property type="match status" value="1"/>
</dbReference>
<dbReference type="GO" id="GO:0055087">
    <property type="term" value="C:Ski complex"/>
    <property type="evidence" value="ECO:0007669"/>
    <property type="project" value="InterPro"/>
</dbReference>
<keyword evidence="2 3" id="KW-0802">TPR repeat</keyword>
<evidence type="ECO:0000313" key="6">
    <source>
        <dbReference type="Proteomes" id="UP000694866"/>
    </source>
</evidence>
<dbReference type="Proteomes" id="UP000694866">
    <property type="component" value="Unplaced"/>
</dbReference>
<evidence type="ECO:0000313" key="5">
    <source>
        <dbReference type="EMBL" id="JAG81855.1"/>
    </source>
</evidence>
<feature type="repeat" description="TPR" evidence="3">
    <location>
        <begin position="476"/>
        <end position="509"/>
    </location>
</feature>
<evidence type="ECO:0000313" key="7">
    <source>
        <dbReference type="RefSeq" id="XP_011301228.1"/>
    </source>
</evidence>
<evidence type="ECO:0000256" key="1">
    <source>
        <dbReference type="ARBA" id="ARBA00022737"/>
    </source>
</evidence>
<feature type="repeat" description="TPR" evidence="3">
    <location>
        <begin position="839"/>
        <end position="872"/>
    </location>
</feature>
<dbReference type="GO" id="GO:0006401">
    <property type="term" value="P:RNA catabolic process"/>
    <property type="evidence" value="ECO:0007669"/>
    <property type="project" value="InterPro"/>
</dbReference>
<accession>A0A9R1T1W7</accession>
<dbReference type="PANTHER" id="PTHR15704:SF7">
    <property type="entry name" value="SUPERKILLER COMPLEX PROTEIN 3"/>
    <property type="match status" value="1"/>
</dbReference>
<organism evidence="4">
    <name type="scientific">Fopius arisanus</name>
    <dbReference type="NCBI Taxonomy" id="64838"/>
    <lineage>
        <taxon>Eukaryota</taxon>
        <taxon>Metazoa</taxon>
        <taxon>Ecdysozoa</taxon>
        <taxon>Arthropoda</taxon>
        <taxon>Hexapoda</taxon>
        <taxon>Insecta</taxon>
        <taxon>Pterygota</taxon>
        <taxon>Neoptera</taxon>
        <taxon>Endopterygota</taxon>
        <taxon>Hymenoptera</taxon>
        <taxon>Apocrita</taxon>
        <taxon>Ichneumonoidea</taxon>
        <taxon>Braconidae</taxon>
        <taxon>Opiinae</taxon>
        <taxon>Fopius</taxon>
    </lineage>
</organism>
<gene>
    <name evidence="4" type="primary">TTC37_0</name>
    <name evidence="7 8" type="synonym">LOC105265451</name>
    <name evidence="5" type="synonym">TTC37_1</name>
    <name evidence="4" type="ORF">g.41978</name>
    <name evidence="5" type="ORF">g.42008</name>
</gene>
<dbReference type="InterPro" id="IPR011990">
    <property type="entry name" value="TPR-like_helical_dom_sf"/>
</dbReference>
<dbReference type="GeneID" id="105265451"/>
<protein>
    <submittedName>
        <fullName evidence="4">TTC37_0 protein</fullName>
    </submittedName>
    <submittedName>
        <fullName evidence="5">TTC37_1 protein</fullName>
    </submittedName>
    <submittedName>
        <fullName evidence="7 8">Tetratricopeptide repeat protein 37</fullName>
    </submittedName>
</protein>
<dbReference type="OrthoDB" id="421075at2759"/>
<dbReference type="SUPFAM" id="SSF48452">
    <property type="entry name" value="TPR-like"/>
    <property type="match status" value="5"/>
</dbReference>
<dbReference type="SMART" id="SM00028">
    <property type="entry name" value="TPR"/>
    <property type="match status" value="11"/>
</dbReference>
<dbReference type="PANTHER" id="PTHR15704">
    <property type="entry name" value="SUPERKILLER 3 PROTEIN-RELATED"/>
    <property type="match status" value="1"/>
</dbReference>
<keyword evidence="6" id="KW-1185">Reference proteome</keyword>
<reference evidence="4" key="1">
    <citation type="submission" date="2015-01" db="EMBL/GenBank/DDBJ databases">
        <title>Transcriptome Assembly of Fopius arisanus.</title>
        <authorList>
            <person name="Geib S."/>
        </authorList>
    </citation>
    <scope>NUCLEOTIDE SEQUENCE</scope>
</reference>
<accession>A0A0C9QMZ3</accession>
<keyword evidence="1" id="KW-0677">Repeat</keyword>
<dbReference type="InterPro" id="IPR019734">
    <property type="entry name" value="TPR_rpt"/>
</dbReference>
<dbReference type="InterPro" id="IPR013105">
    <property type="entry name" value="TPR_2"/>
</dbReference>
<dbReference type="Gene3D" id="1.25.40.10">
    <property type="entry name" value="Tetratricopeptide repeat domain"/>
    <property type="match status" value="6"/>
</dbReference>
<dbReference type="EMBL" id="GBYB01012088">
    <property type="protein sequence ID" value="JAG81855.1"/>
    <property type="molecule type" value="Transcribed_RNA"/>
</dbReference>
<name>A0A0C9QMZ3_9HYME</name>
<feature type="repeat" description="TPR" evidence="3">
    <location>
        <begin position="441"/>
        <end position="474"/>
    </location>
</feature>
<evidence type="ECO:0000313" key="4">
    <source>
        <dbReference type="EMBL" id="JAG71794.1"/>
    </source>
</evidence>
<accession>A0A9R1TYG0</accession>
<dbReference type="Pfam" id="PF14559">
    <property type="entry name" value="TPR_19"/>
    <property type="match status" value="1"/>
</dbReference>